<evidence type="ECO:0000256" key="1">
    <source>
        <dbReference type="SAM" id="MobiDB-lite"/>
    </source>
</evidence>
<dbReference type="OrthoDB" id="2288762at2"/>
<feature type="transmembrane region" description="Helical" evidence="2">
    <location>
        <begin position="7"/>
        <end position="28"/>
    </location>
</feature>
<dbReference type="AlphaFoldDB" id="A0A0R2DQI7"/>
<keyword evidence="2" id="KW-0472">Membrane</keyword>
<keyword evidence="2" id="KW-0812">Transmembrane</keyword>
<comment type="caution">
    <text evidence="3">The sequence shown here is derived from an EMBL/GenBank/DDBJ whole genome shotgun (WGS) entry which is preliminary data.</text>
</comment>
<evidence type="ECO:0000313" key="4">
    <source>
        <dbReference type="Proteomes" id="UP000051589"/>
    </source>
</evidence>
<name>A0A0R2DQI7_9LACO</name>
<feature type="region of interest" description="Disordered" evidence="1">
    <location>
        <begin position="142"/>
        <end position="172"/>
    </location>
</feature>
<gene>
    <name evidence="3" type="ORF">FD13_GL000288</name>
</gene>
<dbReference type="RefSeq" id="WP_061776538.1">
    <property type="nucleotide sequence ID" value="NZ_AYZH01000010.1"/>
</dbReference>
<dbReference type="Proteomes" id="UP000051589">
    <property type="component" value="Unassembled WGS sequence"/>
</dbReference>
<evidence type="ECO:0000313" key="3">
    <source>
        <dbReference type="EMBL" id="KRN02148.1"/>
    </source>
</evidence>
<dbReference type="PATRIC" id="fig|1423803.3.peg.282"/>
<dbReference type="EMBL" id="AYZH01000010">
    <property type="protein sequence ID" value="KRN02148.1"/>
    <property type="molecule type" value="Genomic_DNA"/>
</dbReference>
<keyword evidence="4" id="KW-1185">Reference proteome</keyword>
<organism evidence="3 4">
    <name type="scientific">Levilactobacillus senmaizukei DSM 21775 = NBRC 103853</name>
    <dbReference type="NCBI Taxonomy" id="1423803"/>
    <lineage>
        <taxon>Bacteria</taxon>
        <taxon>Bacillati</taxon>
        <taxon>Bacillota</taxon>
        <taxon>Bacilli</taxon>
        <taxon>Lactobacillales</taxon>
        <taxon>Lactobacillaceae</taxon>
        <taxon>Levilactobacillus</taxon>
    </lineage>
</organism>
<dbReference type="STRING" id="1423803.FD13_GL000288"/>
<sequence length="172" mass="18498">MNEFTKIIKLLNDTGILGVLIFALVGWFTRINPALKTKIAANKSATQREVLGLLDTLAFSAVNQVATNYEMPGEEKREQAIADVTGQMKLFGHDSLAPAIISSAIEKAYQSMTTTETKAQAKQAEYNAALADTEQTFADKQAQLDKQAATVPAEPAPLDVPEDVAATEGDVK</sequence>
<evidence type="ECO:0000256" key="2">
    <source>
        <dbReference type="SAM" id="Phobius"/>
    </source>
</evidence>
<reference evidence="3 4" key="1">
    <citation type="journal article" date="2015" name="Genome Announc.">
        <title>Expanding the biotechnology potential of lactobacilli through comparative genomics of 213 strains and associated genera.</title>
        <authorList>
            <person name="Sun Z."/>
            <person name="Harris H.M."/>
            <person name="McCann A."/>
            <person name="Guo C."/>
            <person name="Argimon S."/>
            <person name="Zhang W."/>
            <person name="Yang X."/>
            <person name="Jeffery I.B."/>
            <person name="Cooney J.C."/>
            <person name="Kagawa T.F."/>
            <person name="Liu W."/>
            <person name="Song Y."/>
            <person name="Salvetti E."/>
            <person name="Wrobel A."/>
            <person name="Rasinkangas P."/>
            <person name="Parkhill J."/>
            <person name="Rea M.C."/>
            <person name="O'Sullivan O."/>
            <person name="Ritari J."/>
            <person name="Douillard F.P."/>
            <person name="Paul Ross R."/>
            <person name="Yang R."/>
            <person name="Briner A.E."/>
            <person name="Felis G.E."/>
            <person name="de Vos W.M."/>
            <person name="Barrangou R."/>
            <person name="Klaenhammer T.R."/>
            <person name="Caufield P.W."/>
            <person name="Cui Y."/>
            <person name="Zhang H."/>
            <person name="O'Toole P.W."/>
        </authorList>
    </citation>
    <scope>NUCLEOTIDE SEQUENCE [LARGE SCALE GENOMIC DNA]</scope>
    <source>
        <strain evidence="3 4">DSM 21775</strain>
    </source>
</reference>
<accession>A0A0R2DQI7</accession>
<protein>
    <submittedName>
        <fullName evidence="3">Holin</fullName>
    </submittedName>
</protein>
<proteinExistence type="predicted"/>
<keyword evidence="2" id="KW-1133">Transmembrane helix</keyword>